<sequence>MSLRWAGRAADFGLPPAEPTVVGPYEPDIATTIHGERMNVDDPSRRRRNVSYNVEDDGPQKGSCARLPIESELMPHDKASQYLEIGLAIGEEPSKYKPTGLSRNKERQSEQAARGVLDRSQNVMRTFIRINEYIQPQAKCPLAVDSEMDTCMLSR</sequence>
<protein>
    <submittedName>
        <fullName evidence="2">Uncharacterized protein</fullName>
    </submittedName>
</protein>
<name>A0A2K0W6F9_GIBNY</name>
<dbReference type="Proteomes" id="UP000236664">
    <property type="component" value="Unassembled WGS sequence"/>
</dbReference>
<feature type="region of interest" description="Disordered" evidence="1">
    <location>
        <begin position="93"/>
        <end position="116"/>
    </location>
</feature>
<feature type="region of interest" description="Disordered" evidence="1">
    <location>
        <begin position="35"/>
        <end position="63"/>
    </location>
</feature>
<proteinExistence type="predicted"/>
<organism evidence="2 3">
    <name type="scientific">Gibberella nygamai</name>
    <name type="common">Bean root rot disease fungus</name>
    <name type="synonym">Fusarium nygamai</name>
    <dbReference type="NCBI Taxonomy" id="42673"/>
    <lineage>
        <taxon>Eukaryota</taxon>
        <taxon>Fungi</taxon>
        <taxon>Dikarya</taxon>
        <taxon>Ascomycota</taxon>
        <taxon>Pezizomycotina</taxon>
        <taxon>Sordariomycetes</taxon>
        <taxon>Hypocreomycetidae</taxon>
        <taxon>Hypocreales</taxon>
        <taxon>Nectriaceae</taxon>
        <taxon>Fusarium</taxon>
        <taxon>Fusarium fujikuroi species complex</taxon>
    </lineage>
</organism>
<keyword evidence="3" id="KW-1185">Reference proteome</keyword>
<comment type="caution">
    <text evidence="2">The sequence shown here is derived from an EMBL/GenBank/DDBJ whole genome shotgun (WGS) entry which is preliminary data.</text>
</comment>
<evidence type="ECO:0000313" key="3">
    <source>
        <dbReference type="Proteomes" id="UP000236664"/>
    </source>
</evidence>
<feature type="compositionally biased region" description="Basic and acidic residues" evidence="1">
    <location>
        <begin position="35"/>
        <end position="44"/>
    </location>
</feature>
<gene>
    <name evidence="2" type="ORF">FNYG_08917</name>
</gene>
<dbReference type="EMBL" id="MTQA01000123">
    <property type="protein sequence ID" value="PNP77836.1"/>
    <property type="molecule type" value="Genomic_DNA"/>
</dbReference>
<dbReference type="AlphaFoldDB" id="A0A2K0W6F9"/>
<reference evidence="2 3" key="1">
    <citation type="submission" date="2017-06" db="EMBL/GenBank/DDBJ databases">
        <title>Genome of Fusarium nygamai isolate CS10214.</title>
        <authorList>
            <person name="Gardiner D.M."/>
            <person name="Obanor F."/>
            <person name="Kazan K."/>
        </authorList>
    </citation>
    <scope>NUCLEOTIDE SEQUENCE [LARGE SCALE GENOMIC DNA]</scope>
    <source>
        <strain evidence="2 3">CS10214</strain>
    </source>
</reference>
<evidence type="ECO:0000256" key="1">
    <source>
        <dbReference type="SAM" id="MobiDB-lite"/>
    </source>
</evidence>
<evidence type="ECO:0000313" key="2">
    <source>
        <dbReference type="EMBL" id="PNP77836.1"/>
    </source>
</evidence>
<accession>A0A2K0W6F9</accession>
<dbReference type="OrthoDB" id="5103742at2759"/>